<keyword evidence="1" id="KW-0732">Signal</keyword>
<protein>
    <recommendedName>
        <fullName evidence="4">Lipoprotein</fullName>
    </recommendedName>
</protein>
<accession>A0ABS8EQ49</accession>
<evidence type="ECO:0000313" key="2">
    <source>
        <dbReference type="EMBL" id="MCC1485117.1"/>
    </source>
</evidence>
<evidence type="ECO:0000256" key="1">
    <source>
        <dbReference type="SAM" id="SignalP"/>
    </source>
</evidence>
<dbReference type="Proteomes" id="UP000778797">
    <property type="component" value="Unassembled WGS sequence"/>
</dbReference>
<proteinExistence type="predicted"/>
<sequence>MKTNALYFILSLFIIVSCSSSDDDGNTPNEPIIGNYYPSVANNTWIYNVENLSIDDATLNSTGVDLVEINTSGNPFTIEVNSGNSSANGLMNAILNSGTLNRSGSTLGINGTINLPEQLEIISNSSLNLSNFVLYDLNANINQQLSEINDVLTDEININGSIIPINAIYSITSTRRNNLNSLDVDGETFNDIISTEINVNITITATIDIAGSSTTVTVVNAQDVLNITSFFAEDIGLIQSEATQSYTLDPAFLNLLQVVNITLDFPTSLSVDNTQELDSFQVN</sequence>
<name>A0ABS8EQ49_9FLAO</name>
<evidence type="ECO:0008006" key="4">
    <source>
        <dbReference type="Google" id="ProtNLM"/>
    </source>
</evidence>
<organism evidence="2 3">
    <name type="scientific">Winogradskyella immobilis</name>
    <dbReference type="NCBI Taxonomy" id="2816852"/>
    <lineage>
        <taxon>Bacteria</taxon>
        <taxon>Pseudomonadati</taxon>
        <taxon>Bacteroidota</taxon>
        <taxon>Flavobacteriia</taxon>
        <taxon>Flavobacteriales</taxon>
        <taxon>Flavobacteriaceae</taxon>
        <taxon>Winogradskyella</taxon>
    </lineage>
</organism>
<keyword evidence="3" id="KW-1185">Reference proteome</keyword>
<feature type="signal peptide" evidence="1">
    <location>
        <begin position="1"/>
        <end position="22"/>
    </location>
</feature>
<gene>
    <name evidence="2" type="ORF">J1C55_10990</name>
</gene>
<reference evidence="3" key="2">
    <citation type="submission" date="2023-07" db="EMBL/GenBank/DDBJ databases">
        <title>Genome of Winogradskyella sp. E313.</title>
        <authorList>
            <person name="Zhou Y."/>
        </authorList>
    </citation>
    <scope>NUCLEOTIDE SEQUENCE [LARGE SCALE GENOMIC DNA]</scope>
    <source>
        <strain evidence="3">E313</strain>
    </source>
</reference>
<dbReference type="PROSITE" id="PS51257">
    <property type="entry name" value="PROKAR_LIPOPROTEIN"/>
    <property type="match status" value="1"/>
</dbReference>
<comment type="caution">
    <text evidence="2">The sequence shown here is derived from an EMBL/GenBank/DDBJ whole genome shotgun (WGS) entry which is preliminary data.</text>
</comment>
<evidence type="ECO:0000313" key="3">
    <source>
        <dbReference type="Proteomes" id="UP000778797"/>
    </source>
</evidence>
<reference evidence="3" key="1">
    <citation type="submission" date="2021-03" db="EMBL/GenBank/DDBJ databases">
        <title>Genome of Cognatishimia sp. F0-27.</title>
        <authorList>
            <person name="Ping X."/>
        </authorList>
    </citation>
    <scope>NUCLEOTIDE SEQUENCE [LARGE SCALE GENOMIC DNA]</scope>
    <source>
        <strain evidence="3">E313</strain>
    </source>
</reference>
<dbReference type="RefSeq" id="WP_227477609.1">
    <property type="nucleotide sequence ID" value="NZ_JAFMPT010000015.1"/>
</dbReference>
<dbReference type="EMBL" id="JAFMPT010000015">
    <property type="protein sequence ID" value="MCC1485117.1"/>
    <property type="molecule type" value="Genomic_DNA"/>
</dbReference>
<feature type="chain" id="PRO_5047095469" description="Lipoprotein" evidence="1">
    <location>
        <begin position="23"/>
        <end position="283"/>
    </location>
</feature>